<organism evidence="2">
    <name type="scientific">Aspergillus flavus</name>
    <dbReference type="NCBI Taxonomy" id="5059"/>
    <lineage>
        <taxon>Eukaryota</taxon>
        <taxon>Fungi</taxon>
        <taxon>Dikarya</taxon>
        <taxon>Ascomycota</taxon>
        <taxon>Pezizomycotina</taxon>
        <taxon>Eurotiomycetes</taxon>
        <taxon>Eurotiomycetidae</taxon>
        <taxon>Eurotiales</taxon>
        <taxon>Aspergillaceae</taxon>
        <taxon>Aspergillus</taxon>
        <taxon>Aspergillus subgen. Circumdati</taxon>
    </lineage>
</organism>
<sequence>MSSSHIRNQSESQSTPQPGPDTDRGNSPTPSEGHGHYGRPVRHTSGARAPKDRDLLETTEVLPVSLRYILERGRPLVFDWELPAVVKSQGTSGFDNEVLLLASYFERNSEEMLEHVQAKTFAECLAEYLDPPSQSFIRALINEVSRASDQETGKFTYRPRFRIFSRGTVCSIAEESSLVRGSYSHVLKENASTLASISYSDGEVELQFGHIDDLAQVVPEVIGIIKALELLCSLILLPADNNMINLISQKFAIVTSSPVNQKVHMEINRTTRTPHTNRCCWKPLFTSCNITCTRYFQLHDFGTGLEISFDLLMSLAAIEFSVVIDEGIVFVGYQTAIIPTKMGENWVQFHLYTNDNGQINPYQIQFEHRLRTGHGTPSFRTMRCFLGWCEVAQINLGTTDLPTGVGYSTGRPRPRSIELDGFSPLAQVGGGGIATATVGLQVNYKFTSHTVQFSVVRDYASLITNTARQLAILYDSWEKRCWLVPKLSLLVHMSRVYISQDGLRAGGPIPAIDGHQDSEDILQVVADLGEKIISSAGGEDFTFRQLMKYLNLNLVAARYATKNSGGGSLHGFEFMEIIFPHGTASNMKQLNLNHADTWLSIVNGVDSIIIGSRMGNVITPRGPGRPNAICNVLPPDHDYLAATVPCLRRLVSRTGGDLLDRPTSDGRIKISQGCYWSITGQPFSPCEHTNHNTCWMRDDLFQSTSDSILSQFQALVFRKQTPAQAIPPSGAVVFGRPNR</sequence>
<dbReference type="VEuPathDB" id="FungiDB:AFLA_006376"/>
<proteinExistence type="predicted"/>
<dbReference type="VEuPathDB" id="FungiDB:F9C07_1360264"/>
<evidence type="ECO:0000313" key="2">
    <source>
        <dbReference type="EMBL" id="KAB8251384.1"/>
    </source>
</evidence>
<gene>
    <name evidence="2" type="ORF">BDV35DRAFT_388360</name>
</gene>
<dbReference type="Proteomes" id="UP000325434">
    <property type="component" value="Unassembled WGS sequence"/>
</dbReference>
<dbReference type="AlphaFoldDB" id="A0A5N6HC71"/>
<protein>
    <submittedName>
        <fullName evidence="2">Uncharacterized protein</fullName>
    </submittedName>
</protein>
<evidence type="ECO:0000256" key="1">
    <source>
        <dbReference type="SAM" id="MobiDB-lite"/>
    </source>
</evidence>
<name>A0A5N6HC71_ASPFL</name>
<reference evidence="2" key="1">
    <citation type="submission" date="2019-04" db="EMBL/GenBank/DDBJ databases">
        <title>Friends and foes A comparative genomics study of 23 Aspergillus species from section Flavi.</title>
        <authorList>
            <consortium name="DOE Joint Genome Institute"/>
            <person name="Kjaerbolling I."/>
            <person name="Vesth T."/>
            <person name="Frisvad J.C."/>
            <person name="Nybo J.L."/>
            <person name="Theobald S."/>
            <person name="Kildgaard S."/>
            <person name="Isbrandt T."/>
            <person name="Kuo A."/>
            <person name="Sato A."/>
            <person name="Lyhne E.K."/>
            <person name="Kogle M.E."/>
            <person name="Wiebenga A."/>
            <person name="Kun R.S."/>
            <person name="Lubbers R.J."/>
            <person name="Makela M.R."/>
            <person name="Barry K."/>
            <person name="Chovatia M."/>
            <person name="Clum A."/>
            <person name="Daum C."/>
            <person name="Haridas S."/>
            <person name="He G."/>
            <person name="LaButti K."/>
            <person name="Lipzen A."/>
            <person name="Mondo S."/>
            <person name="Riley R."/>
            <person name="Salamov A."/>
            <person name="Simmons B.A."/>
            <person name="Magnuson J.K."/>
            <person name="Henrissat B."/>
            <person name="Mortensen U.H."/>
            <person name="Larsen T.O."/>
            <person name="Devries R.P."/>
            <person name="Grigoriev I.V."/>
            <person name="Machida M."/>
            <person name="Baker S.E."/>
            <person name="Andersen M.R."/>
        </authorList>
    </citation>
    <scope>NUCLEOTIDE SEQUENCE [LARGE SCALE GENOMIC DNA]</scope>
    <source>
        <strain evidence="2">CBS 121.62</strain>
    </source>
</reference>
<dbReference type="EMBL" id="ML734560">
    <property type="protein sequence ID" value="KAB8251384.1"/>
    <property type="molecule type" value="Genomic_DNA"/>
</dbReference>
<feature type="compositionally biased region" description="Polar residues" evidence="1">
    <location>
        <begin position="1"/>
        <end position="16"/>
    </location>
</feature>
<feature type="region of interest" description="Disordered" evidence="1">
    <location>
        <begin position="1"/>
        <end position="54"/>
    </location>
</feature>
<accession>A0A5N6HC71</accession>